<gene>
    <name evidence="1" type="ORF">LCGC14_1757490</name>
</gene>
<organism evidence="1">
    <name type="scientific">marine sediment metagenome</name>
    <dbReference type="NCBI Taxonomy" id="412755"/>
    <lineage>
        <taxon>unclassified sequences</taxon>
        <taxon>metagenomes</taxon>
        <taxon>ecological metagenomes</taxon>
    </lineage>
</organism>
<dbReference type="AlphaFoldDB" id="A0A0F9JH49"/>
<dbReference type="EMBL" id="LAZR01016301">
    <property type="protein sequence ID" value="KKM05096.1"/>
    <property type="molecule type" value="Genomic_DNA"/>
</dbReference>
<proteinExistence type="predicted"/>
<protein>
    <submittedName>
        <fullName evidence="1">Uncharacterized protein</fullName>
    </submittedName>
</protein>
<reference evidence="1" key="1">
    <citation type="journal article" date="2015" name="Nature">
        <title>Complex archaea that bridge the gap between prokaryotes and eukaryotes.</title>
        <authorList>
            <person name="Spang A."/>
            <person name="Saw J.H."/>
            <person name="Jorgensen S.L."/>
            <person name="Zaremba-Niedzwiedzka K."/>
            <person name="Martijn J."/>
            <person name="Lind A.E."/>
            <person name="van Eijk R."/>
            <person name="Schleper C."/>
            <person name="Guy L."/>
            <person name="Ettema T.J."/>
        </authorList>
    </citation>
    <scope>NUCLEOTIDE SEQUENCE</scope>
</reference>
<accession>A0A0F9JH49</accession>
<sequence>MTAQDRAYKRLMKDSREYLSDIVKKYNRANT</sequence>
<feature type="non-terminal residue" evidence="1">
    <location>
        <position position="31"/>
    </location>
</feature>
<name>A0A0F9JH49_9ZZZZ</name>
<comment type="caution">
    <text evidence="1">The sequence shown here is derived from an EMBL/GenBank/DDBJ whole genome shotgun (WGS) entry which is preliminary data.</text>
</comment>
<evidence type="ECO:0000313" key="1">
    <source>
        <dbReference type="EMBL" id="KKM05096.1"/>
    </source>
</evidence>